<dbReference type="InterPro" id="IPR057191">
    <property type="entry name" value="DUF7869"/>
</dbReference>
<evidence type="ECO:0000313" key="2">
    <source>
        <dbReference type="EMBL" id="CAH2084580.1"/>
    </source>
</evidence>
<dbReference type="PANTHER" id="PTHR10773:SF19">
    <property type="match status" value="1"/>
</dbReference>
<dbReference type="EMBL" id="CAKOGL010000003">
    <property type="protein sequence ID" value="CAH2084580.1"/>
    <property type="molecule type" value="Genomic_DNA"/>
</dbReference>
<sequence>MPKEAPERIICTHKSTKLKCSTLTMPDIIKFHRSFYFTSEKSVQDALILKCCKAKKVKRRRSTKNERWGRDFNIKYHIIRERHEFVPVCQKAFLKILGITKYRVQYVLKHLFYTGEIVKERRGGNRKINKYKDQKKSVRQYIMKLKCIESHYCRSATQERKYLSSDLNINKLYNMFKDENPQSPVKQSYFRHIFNREFNLGFGNPKTDVCSTCIELNEKIKAEKDPAKKNELMTSLRVHKLRAKAFFKMMQEKKDNMITFSFDCQKNSPLPRIPDQSAYYSRQFYLYNFTIVQGTSKDKLNKDTTFAYIWTENEFGKTANQISSAVYDRLNKTNLTGITVIRLFADGCGGQNKNSIMLGMLSKWLLDHTTVKSIEIIFPVTGHSFMPPDRVFGNIEKVIKKQEVIIQPEEYCNVISRNATVTYLRDIEIFDFKSATQKVFKPTAKWPFKITQCKRFIIKRT</sequence>
<dbReference type="Proteomes" id="UP001153954">
    <property type="component" value="Unassembled WGS sequence"/>
</dbReference>
<feature type="domain" description="DUF7869" evidence="1">
    <location>
        <begin position="304"/>
        <end position="441"/>
    </location>
</feature>
<keyword evidence="3" id="KW-1185">Reference proteome</keyword>
<gene>
    <name evidence="2" type="ORF">EEDITHA_LOCUS1135</name>
</gene>
<accession>A0AAU9TC16</accession>
<protein>
    <recommendedName>
        <fullName evidence="1">DUF7869 domain-containing protein</fullName>
    </recommendedName>
</protein>
<proteinExistence type="predicted"/>
<evidence type="ECO:0000259" key="1">
    <source>
        <dbReference type="Pfam" id="PF25273"/>
    </source>
</evidence>
<dbReference type="PANTHER" id="PTHR10773">
    <property type="entry name" value="DNA-DIRECTED RNA POLYMERASES I, II, AND III SUBUNIT RPABC2"/>
    <property type="match status" value="1"/>
</dbReference>
<reference evidence="2" key="1">
    <citation type="submission" date="2022-03" db="EMBL/GenBank/DDBJ databases">
        <authorList>
            <person name="Tunstrom K."/>
        </authorList>
    </citation>
    <scope>NUCLEOTIDE SEQUENCE</scope>
</reference>
<comment type="caution">
    <text evidence="2">The sequence shown here is derived from an EMBL/GenBank/DDBJ whole genome shotgun (WGS) entry which is preliminary data.</text>
</comment>
<dbReference type="AlphaFoldDB" id="A0AAU9TC16"/>
<name>A0AAU9TC16_EUPED</name>
<organism evidence="2 3">
    <name type="scientific">Euphydryas editha</name>
    <name type="common">Edith's checkerspot</name>
    <dbReference type="NCBI Taxonomy" id="104508"/>
    <lineage>
        <taxon>Eukaryota</taxon>
        <taxon>Metazoa</taxon>
        <taxon>Ecdysozoa</taxon>
        <taxon>Arthropoda</taxon>
        <taxon>Hexapoda</taxon>
        <taxon>Insecta</taxon>
        <taxon>Pterygota</taxon>
        <taxon>Neoptera</taxon>
        <taxon>Endopterygota</taxon>
        <taxon>Lepidoptera</taxon>
        <taxon>Glossata</taxon>
        <taxon>Ditrysia</taxon>
        <taxon>Papilionoidea</taxon>
        <taxon>Nymphalidae</taxon>
        <taxon>Nymphalinae</taxon>
        <taxon>Euphydryas</taxon>
    </lineage>
</organism>
<dbReference type="Pfam" id="PF25273">
    <property type="entry name" value="DUF7869"/>
    <property type="match status" value="1"/>
</dbReference>
<evidence type="ECO:0000313" key="3">
    <source>
        <dbReference type="Proteomes" id="UP001153954"/>
    </source>
</evidence>